<dbReference type="Pfam" id="PF04357">
    <property type="entry name" value="TamB"/>
    <property type="match status" value="1"/>
</dbReference>
<evidence type="ECO:0000256" key="1">
    <source>
        <dbReference type="ARBA" id="ARBA00004167"/>
    </source>
</evidence>
<keyword evidence="4" id="KW-0472">Membrane</keyword>
<organism evidence="6">
    <name type="scientific">marine sediment metagenome</name>
    <dbReference type="NCBI Taxonomy" id="412755"/>
    <lineage>
        <taxon>unclassified sequences</taxon>
        <taxon>metagenomes</taxon>
        <taxon>ecological metagenomes</taxon>
    </lineage>
</organism>
<name>X0XCJ3_9ZZZZ</name>
<evidence type="ECO:0000259" key="5">
    <source>
        <dbReference type="Pfam" id="PF04357"/>
    </source>
</evidence>
<dbReference type="AlphaFoldDB" id="X0XCJ3"/>
<keyword evidence="3" id="KW-1133">Transmembrane helix</keyword>
<evidence type="ECO:0000313" key="6">
    <source>
        <dbReference type="EMBL" id="GAG34378.1"/>
    </source>
</evidence>
<comment type="subcellular location">
    <subcellularLocation>
        <location evidence="1">Membrane</location>
        <topology evidence="1">Single-pass membrane protein</topology>
    </subcellularLocation>
</comment>
<protein>
    <recommendedName>
        <fullName evidence="5">Translocation and assembly module TamB C-terminal domain-containing protein</fullName>
    </recommendedName>
</protein>
<dbReference type="EMBL" id="BARS01048237">
    <property type="protein sequence ID" value="GAG34378.1"/>
    <property type="molecule type" value="Genomic_DNA"/>
</dbReference>
<dbReference type="GO" id="GO:0005886">
    <property type="term" value="C:plasma membrane"/>
    <property type="evidence" value="ECO:0007669"/>
    <property type="project" value="InterPro"/>
</dbReference>
<reference evidence="6" key="1">
    <citation type="journal article" date="2014" name="Front. Microbiol.">
        <title>High frequency of phylogenetically diverse reductive dehalogenase-homologous genes in deep subseafloor sedimentary metagenomes.</title>
        <authorList>
            <person name="Kawai M."/>
            <person name="Futagami T."/>
            <person name="Toyoda A."/>
            <person name="Takaki Y."/>
            <person name="Nishi S."/>
            <person name="Hori S."/>
            <person name="Arai W."/>
            <person name="Tsubouchi T."/>
            <person name="Morono Y."/>
            <person name="Uchiyama I."/>
            <person name="Ito T."/>
            <person name="Fujiyama A."/>
            <person name="Inagaki F."/>
            <person name="Takami H."/>
        </authorList>
    </citation>
    <scope>NUCLEOTIDE SEQUENCE</scope>
    <source>
        <strain evidence="6">Expedition CK06-06</strain>
    </source>
</reference>
<feature type="domain" description="Translocation and assembly module TamB C-terminal" evidence="5">
    <location>
        <begin position="1"/>
        <end position="128"/>
    </location>
</feature>
<evidence type="ECO:0000256" key="4">
    <source>
        <dbReference type="ARBA" id="ARBA00023136"/>
    </source>
</evidence>
<sequence>ILELLAFQQGMGSVDSVGVGSLFQERVIKSLGGAYSSRFLENIAGRTLGVETFEIVPTWSEKFRLTDAQITIGKYVSDKVYLRYTRRLSQSSGQETGVEYRLNKHLFFEGRKDKAGLFHLGLNLNWEY</sequence>
<accession>X0XCJ3</accession>
<feature type="non-terminal residue" evidence="6">
    <location>
        <position position="1"/>
    </location>
</feature>
<keyword evidence="2" id="KW-0812">Transmembrane</keyword>
<gene>
    <name evidence="6" type="ORF">S01H1_72339</name>
</gene>
<dbReference type="InterPro" id="IPR007452">
    <property type="entry name" value="TamB_C"/>
</dbReference>
<dbReference type="GO" id="GO:0009306">
    <property type="term" value="P:protein secretion"/>
    <property type="evidence" value="ECO:0007669"/>
    <property type="project" value="InterPro"/>
</dbReference>
<proteinExistence type="predicted"/>
<evidence type="ECO:0000256" key="2">
    <source>
        <dbReference type="ARBA" id="ARBA00022692"/>
    </source>
</evidence>
<comment type="caution">
    <text evidence="6">The sequence shown here is derived from an EMBL/GenBank/DDBJ whole genome shotgun (WGS) entry which is preliminary data.</text>
</comment>
<evidence type="ECO:0000256" key="3">
    <source>
        <dbReference type="ARBA" id="ARBA00022989"/>
    </source>
</evidence>